<dbReference type="Proteomes" id="UP000789396">
    <property type="component" value="Unassembled WGS sequence"/>
</dbReference>
<protein>
    <submittedName>
        <fullName evidence="1">17722_t:CDS:1</fullName>
    </submittedName>
</protein>
<organism evidence="1 2">
    <name type="scientific">Racocetra fulgida</name>
    <dbReference type="NCBI Taxonomy" id="60492"/>
    <lineage>
        <taxon>Eukaryota</taxon>
        <taxon>Fungi</taxon>
        <taxon>Fungi incertae sedis</taxon>
        <taxon>Mucoromycota</taxon>
        <taxon>Glomeromycotina</taxon>
        <taxon>Glomeromycetes</taxon>
        <taxon>Diversisporales</taxon>
        <taxon>Gigasporaceae</taxon>
        <taxon>Racocetra</taxon>
    </lineage>
</organism>
<proteinExistence type="predicted"/>
<sequence length="49" mass="5454">VNGKLESTYRAEKFAQPNLKQALILRYPTPKSVTQLPSQTSSANNVKHV</sequence>
<keyword evidence="2" id="KW-1185">Reference proteome</keyword>
<evidence type="ECO:0000313" key="1">
    <source>
        <dbReference type="EMBL" id="CAG8723686.1"/>
    </source>
</evidence>
<name>A0A9N9NDY8_9GLOM</name>
<evidence type="ECO:0000313" key="2">
    <source>
        <dbReference type="Proteomes" id="UP000789396"/>
    </source>
</evidence>
<gene>
    <name evidence="1" type="ORF">RFULGI_LOCUS11637</name>
</gene>
<comment type="caution">
    <text evidence="1">The sequence shown here is derived from an EMBL/GenBank/DDBJ whole genome shotgun (WGS) entry which is preliminary data.</text>
</comment>
<dbReference type="EMBL" id="CAJVPZ010025814">
    <property type="protein sequence ID" value="CAG8723686.1"/>
    <property type="molecule type" value="Genomic_DNA"/>
</dbReference>
<feature type="non-terminal residue" evidence="1">
    <location>
        <position position="1"/>
    </location>
</feature>
<dbReference type="AlphaFoldDB" id="A0A9N9NDY8"/>
<reference evidence="1" key="1">
    <citation type="submission" date="2021-06" db="EMBL/GenBank/DDBJ databases">
        <authorList>
            <person name="Kallberg Y."/>
            <person name="Tangrot J."/>
            <person name="Rosling A."/>
        </authorList>
    </citation>
    <scope>NUCLEOTIDE SEQUENCE</scope>
    <source>
        <strain evidence="1">IN212</strain>
    </source>
</reference>
<accession>A0A9N9NDY8</accession>